<accession>A0ABS3CSI1</accession>
<organism evidence="1 2">
    <name type="scientific">Bowmanella yangjiangensis</name>
    <dbReference type="NCBI Taxonomy" id="2811230"/>
    <lineage>
        <taxon>Bacteria</taxon>
        <taxon>Pseudomonadati</taxon>
        <taxon>Pseudomonadota</taxon>
        <taxon>Gammaproteobacteria</taxon>
        <taxon>Alteromonadales</taxon>
        <taxon>Alteromonadaceae</taxon>
        <taxon>Bowmanella</taxon>
    </lineage>
</organism>
<comment type="caution">
    <text evidence="1">The sequence shown here is derived from an EMBL/GenBank/DDBJ whole genome shotgun (WGS) entry which is preliminary data.</text>
</comment>
<evidence type="ECO:0000313" key="1">
    <source>
        <dbReference type="EMBL" id="MBN7820069.1"/>
    </source>
</evidence>
<reference evidence="1 2" key="1">
    <citation type="submission" date="2021-03" db="EMBL/GenBank/DDBJ databases">
        <title>novel species isolated from a fishpond in China.</title>
        <authorList>
            <person name="Lu H."/>
            <person name="Cai Z."/>
        </authorList>
    </citation>
    <scope>NUCLEOTIDE SEQUENCE [LARGE SCALE GENOMIC DNA]</scope>
    <source>
        <strain evidence="1 2">Y57</strain>
    </source>
</reference>
<dbReference type="EMBL" id="JAFKCS010000007">
    <property type="protein sequence ID" value="MBN7820069.1"/>
    <property type="molecule type" value="Genomic_DNA"/>
</dbReference>
<dbReference type="InterPro" id="IPR035901">
    <property type="entry name" value="GIY-YIG_endonuc_sf"/>
</dbReference>
<evidence type="ECO:0008006" key="3">
    <source>
        <dbReference type="Google" id="ProtNLM"/>
    </source>
</evidence>
<dbReference type="Proteomes" id="UP000663992">
    <property type="component" value="Unassembled WGS sequence"/>
</dbReference>
<keyword evidence="2" id="KW-1185">Reference proteome</keyword>
<dbReference type="Gene3D" id="3.40.1440.10">
    <property type="entry name" value="GIY-YIG endonuclease"/>
    <property type="match status" value="1"/>
</dbReference>
<protein>
    <recommendedName>
        <fullName evidence="3">GIY-YIG domain-containing protein</fullName>
    </recommendedName>
</protein>
<name>A0ABS3CSI1_9ALTE</name>
<gene>
    <name evidence="1" type="ORF">J0A65_09345</name>
</gene>
<dbReference type="RefSeq" id="WP_206593905.1">
    <property type="nucleotide sequence ID" value="NZ_JAFKCS010000007.1"/>
</dbReference>
<sequence>MSKKSIEHLSWKDATPPQRLTFYARAPNSPGIYELGVKTQSEFSPKYLGSAADQSLRDRLSQHFRKSHNDNVELIKTRVWFRCIPTVSGEEARYLEGHYLAAFRGDYPWNKRHEWSQMFILEDIRESL</sequence>
<evidence type="ECO:0000313" key="2">
    <source>
        <dbReference type="Proteomes" id="UP000663992"/>
    </source>
</evidence>
<proteinExistence type="predicted"/>